<dbReference type="AlphaFoldDB" id="A0A0T5P8Y3"/>
<evidence type="ECO:0000313" key="2">
    <source>
        <dbReference type="EMBL" id="KRS17500.1"/>
    </source>
</evidence>
<dbReference type="EMBL" id="CP031598">
    <property type="protein sequence ID" value="QEW26696.1"/>
    <property type="molecule type" value="Genomic_DNA"/>
</dbReference>
<evidence type="ECO:0000313" key="4">
    <source>
        <dbReference type="Proteomes" id="UP000051401"/>
    </source>
</evidence>
<sequence>MTLTEHEHAANEEARHGNREALDQCKALVAAKLHEAAEACTYVIKNYDVMKPDGKTYEPMRVQKAAKGMVRLAREDILALIDTDAQAALDAVRAEAEQRGYANAMEAERKDADSRIEALQAENREQALQILTTLGQAQDAYEAQLKAEAERDRLKEALVQIADKPSEMTWGEDSEVRHTMESMEAIAEAALGDDNG</sequence>
<dbReference type="Proteomes" id="UP000325785">
    <property type="component" value="Chromosome"/>
</dbReference>
<organism evidence="2 4">
    <name type="scientific">Roseovarius indicus</name>
    <dbReference type="NCBI Taxonomy" id="540747"/>
    <lineage>
        <taxon>Bacteria</taxon>
        <taxon>Pseudomonadati</taxon>
        <taxon>Pseudomonadota</taxon>
        <taxon>Alphaproteobacteria</taxon>
        <taxon>Rhodobacterales</taxon>
        <taxon>Roseobacteraceae</taxon>
        <taxon>Roseovarius</taxon>
    </lineage>
</organism>
<dbReference type="RefSeq" id="WP_057816669.1">
    <property type="nucleotide sequence ID" value="NZ_CP031598.1"/>
</dbReference>
<reference evidence="2 4" key="1">
    <citation type="submission" date="2015-04" db="EMBL/GenBank/DDBJ databases">
        <title>The draft genome sequence of Roseovarius indicus B108T.</title>
        <authorList>
            <person name="Li G."/>
            <person name="Lai Q."/>
            <person name="Shao Z."/>
            <person name="Yan P."/>
        </authorList>
    </citation>
    <scope>NUCLEOTIDE SEQUENCE [LARGE SCALE GENOMIC DNA]</scope>
    <source>
        <strain evidence="2 4">B108</strain>
    </source>
</reference>
<feature type="coiled-coil region" evidence="1">
    <location>
        <begin position="102"/>
        <end position="164"/>
    </location>
</feature>
<dbReference type="PATRIC" id="fig|540747.5.peg.5743"/>
<evidence type="ECO:0000313" key="5">
    <source>
        <dbReference type="Proteomes" id="UP000325785"/>
    </source>
</evidence>
<accession>A0A0T5P8Y3</accession>
<evidence type="ECO:0000313" key="3">
    <source>
        <dbReference type="EMBL" id="QEW26696.1"/>
    </source>
</evidence>
<proteinExistence type="predicted"/>
<dbReference type="Proteomes" id="UP000051401">
    <property type="component" value="Unassembled WGS sequence"/>
</dbReference>
<dbReference type="STRING" id="540747.SAMN04488031_101844"/>
<gene>
    <name evidence="3" type="ORF">RIdsm_02498</name>
    <name evidence="2" type="ORF">XM52_13535</name>
</gene>
<protein>
    <submittedName>
        <fullName evidence="2">Uncharacterized protein</fullName>
    </submittedName>
</protein>
<evidence type="ECO:0000256" key="1">
    <source>
        <dbReference type="SAM" id="Coils"/>
    </source>
</evidence>
<keyword evidence="4" id="KW-1185">Reference proteome</keyword>
<reference evidence="3 5" key="2">
    <citation type="submission" date="2018-08" db="EMBL/GenBank/DDBJ databases">
        <title>Genetic Globetrotter - A new plasmid hitch-hiking vast phylogenetic and geographic distances.</title>
        <authorList>
            <person name="Vollmers J."/>
            <person name="Petersen J."/>
        </authorList>
    </citation>
    <scope>NUCLEOTIDE SEQUENCE [LARGE SCALE GENOMIC DNA]</scope>
    <source>
        <strain evidence="3 5">DSM 26383</strain>
    </source>
</reference>
<dbReference type="KEGG" id="rid:RIdsm_02498"/>
<dbReference type="EMBL" id="LAXI01000007">
    <property type="protein sequence ID" value="KRS17500.1"/>
    <property type="molecule type" value="Genomic_DNA"/>
</dbReference>
<keyword evidence="1" id="KW-0175">Coiled coil</keyword>
<name>A0A0T5P8Y3_9RHOB</name>